<dbReference type="InterPro" id="IPR041122">
    <property type="entry name" value="RecJ_OB"/>
</dbReference>
<accession>D4LXS0</accession>
<dbReference type="InterPro" id="IPR004610">
    <property type="entry name" value="RecJ"/>
</dbReference>
<keyword evidence="4 9" id="KW-0378">Hydrolase</keyword>
<dbReference type="InterPro" id="IPR001667">
    <property type="entry name" value="DDH_dom"/>
</dbReference>
<dbReference type="Gene3D" id="3.90.1640.30">
    <property type="match status" value="1"/>
</dbReference>
<evidence type="ECO:0000259" key="8">
    <source>
        <dbReference type="Pfam" id="PF17768"/>
    </source>
</evidence>
<name>D4LXS0_9FIRM</name>
<dbReference type="Proteomes" id="UP000008955">
    <property type="component" value="Chromosome"/>
</dbReference>
<evidence type="ECO:0000256" key="2">
    <source>
        <dbReference type="ARBA" id="ARBA00019841"/>
    </source>
</evidence>
<feature type="domain" description="DDH" evidence="6">
    <location>
        <begin position="121"/>
        <end position="277"/>
    </location>
</feature>
<evidence type="ECO:0000256" key="5">
    <source>
        <dbReference type="ARBA" id="ARBA00022839"/>
    </source>
</evidence>
<evidence type="ECO:0000313" key="10">
    <source>
        <dbReference type="Proteomes" id="UP000008955"/>
    </source>
</evidence>
<dbReference type="PANTHER" id="PTHR30255:SF2">
    <property type="entry name" value="SINGLE-STRANDED-DNA-SPECIFIC EXONUCLEASE RECJ"/>
    <property type="match status" value="1"/>
</dbReference>
<dbReference type="GO" id="GO:0003676">
    <property type="term" value="F:nucleic acid binding"/>
    <property type="evidence" value="ECO:0007669"/>
    <property type="project" value="InterPro"/>
</dbReference>
<evidence type="ECO:0000259" key="7">
    <source>
        <dbReference type="Pfam" id="PF02272"/>
    </source>
</evidence>
<evidence type="ECO:0000256" key="4">
    <source>
        <dbReference type="ARBA" id="ARBA00022801"/>
    </source>
</evidence>
<sequence length="614" mass="68391">MLPAKKSPNNEIKEIRFPGQVFAPGLVLSGEKKCAYSKVCRGEHMEKWMVYAKKADFQEIGRKFGIDPVIARLIRNRDVDGEEAIQSYLHGTLEELPSPWLMKDMDKAVEILRTKIAGNKKIRIIGDYDIDGVTATCILLKGLKRLGAQADTCIPDRIKDGYGLHEQLIDQASEDGIDTIVTCDNGIAAAGEIADARCRGMTVVLTDHHDVPFRDSENGREWIIPCADAVINPKQQDCSYPNKNICGAVVAWKLIWALYEKAGIDKSEILDFTELAAIATVGDVMDLQGENRIIVKHGLRRLSETTRPGLQALICVNNLKGAEITAYHVGFVLGPCINASGRLDTATRALALLCTEDGQEAAKLAGDLYNLNQSRKAMTEQGKEQAINEIETEGINKNRVLVVYLPECHESLAGIIAGRIRELYHKPVFVLTKSENGVKGSGRSIEAYSMYEELVKCRDLLIQFGGHPMAAGLSMAEENVERFRKKLNENCTLSENDLMPKVMIDVPMPISYLTETLTEELKVLEPFGKGNTKPLFAQRNLHVSKLRIFGKNRNVAKMTLTDSDGVWKDAVFFGEADEFAEFVSMHDTISVTYYPEINEYQGRRTLQVVIRNYC</sequence>
<dbReference type="EMBL" id="FP929054">
    <property type="protein sequence ID" value="CBL22423.1"/>
    <property type="molecule type" value="Genomic_DNA"/>
</dbReference>
<keyword evidence="3" id="KW-0540">Nuclease</keyword>
<dbReference type="PATRIC" id="fig|657314.3.peg.677"/>
<dbReference type="Pfam" id="PF17768">
    <property type="entry name" value="RecJ_OB"/>
    <property type="match status" value="1"/>
</dbReference>
<dbReference type="Pfam" id="PF01368">
    <property type="entry name" value="DHH"/>
    <property type="match status" value="1"/>
</dbReference>
<dbReference type="InterPro" id="IPR051673">
    <property type="entry name" value="SSDNA_exonuclease_RecJ"/>
</dbReference>
<feature type="domain" description="RecJ OB" evidence="8">
    <location>
        <begin position="504"/>
        <end position="611"/>
    </location>
</feature>
<dbReference type="GO" id="GO:0006281">
    <property type="term" value="P:DNA repair"/>
    <property type="evidence" value="ECO:0007669"/>
    <property type="project" value="InterPro"/>
</dbReference>
<dbReference type="Pfam" id="PF02272">
    <property type="entry name" value="DHHA1"/>
    <property type="match status" value="1"/>
</dbReference>
<reference evidence="9 10" key="1">
    <citation type="submission" date="2010-03" db="EMBL/GenBank/DDBJ databases">
        <title>The genome sequence of Ruminococcus obeum A2-162.</title>
        <authorList>
            <consortium name="metaHIT consortium -- http://www.metahit.eu/"/>
            <person name="Pajon A."/>
            <person name="Turner K."/>
            <person name="Parkhill J."/>
            <person name="Duncan S."/>
            <person name="Flint H."/>
        </authorList>
    </citation>
    <scope>NUCLEOTIDE SEQUENCE [LARGE SCALE GENOMIC DNA]</scope>
    <source>
        <strain evidence="9 10">A2-162</strain>
    </source>
</reference>
<keyword evidence="10" id="KW-1185">Reference proteome</keyword>
<dbReference type="SUPFAM" id="SSF64182">
    <property type="entry name" value="DHH phosphoesterases"/>
    <property type="match status" value="1"/>
</dbReference>
<dbReference type="InterPro" id="IPR038763">
    <property type="entry name" value="DHH_sf"/>
</dbReference>
<keyword evidence="5 9" id="KW-0269">Exonuclease</keyword>
<dbReference type="AlphaFoldDB" id="D4LXS0"/>
<reference evidence="9 10" key="2">
    <citation type="submission" date="2010-03" db="EMBL/GenBank/DDBJ databases">
        <authorList>
            <person name="Pajon A."/>
        </authorList>
    </citation>
    <scope>NUCLEOTIDE SEQUENCE [LARGE SCALE GENOMIC DNA]</scope>
    <source>
        <strain evidence="9 10">A2-162</strain>
    </source>
</reference>
<organism evidence="9 10">
    <name type="scientific">Blautia obeum A2-162</name>
    <dbReference type="NCBI Taxonomy" id="657314"/>
    <lineage>
        <taxon>Bacteria</taxon>
        <taxon>Bacillati</taxon>
        <taxon>Bacillota</taxon>
        <taxon>Clostridia</taxon>
        <taxon>Lachnospirales</taxon>
        <taxon>Lachnospiraceae</taxon>
        <taxon>Blautia</taxon>
    </lineage>
</organism>
<dbReference type="PANTHER" id="PTHR30255">
    <property type="entry name" value="SINGLE-STRANDED-DNA-SPECIFIC EXONUCLEASE RECJ"/>
    <property type="match status" value="1"/>
</dbReference>
<evidence type="ECO:0000256" key="3">
    <source>
        <dbReference type="ARBA" id="ARBA00022722"/>
    </source>
</evidence>
<evidence type="ECO:0000256" key="1">
    <source>
        <dbReference type="ARBA" id="ARBA00005915"/>
    </source>
</evidence>
<dbReference type="NCBIfam" id="TIGR00644">
    <property type="entry name" value="recJ"/>
    <property type="match status" value="1"/>
</dbReference>
<evidence type="ECO:0000259" key="6">
    <source>
        <dbReference type="Pfam" id="PF01368"/>
    </source>
</evidence>
<dbReference type="KEGG" id="rob:CK5_09140"/>
<gene>
    <name evidence="9" type="ORF">CK5_09140</name>
</gene>
<evidence type="ECO:0000313" key="9">
    <source>
        <dbReference type="EMBL" id="CBL22423.1"/>
    </source>
</evidence>
<feature type="domain" description="DHHA1" evidence="7">
    <location>
        <begin position="398"/>
        <end position="490"/>
    </location>
</feature>
<dbReference type="GO" id="GO:0008409">
    <property type="term" value="F:5'-3' exonuclease activity"/>
    <property type="evidence" value="ECO:0007669"/>
    <property type="project" value="InterPro"/>
</dbReference>
<dbReference type="HOGENOM" id="CLU_009736_5_2_9"/>
<protein>
    <recommendedName>
        <fullName evidence="2">Single-stranded-DNA-specific exonuclease RecJ</fullName>
    </recommendedName>
</protein>
<dbReference type="Gene3D" id="3.10.310.30">
    <property type="match status" value="1"/>
</dbReference>
<comment type="similarity">
    <text evidence="1">Belongs to the RecJ family.</text>
</comment>
<dbReference type="GO" id="GO:0006310">
    <property type="term" value="P:DNA recombination"/>
    <property type="evidence" value="ECO:0007669"/>
    <property type="project" value="InterPro"/>
</dbReference>
<dbReference type="InterPro" id="IPR003156">
    <property type="entry name" value="DHHA1_dom"/>
</dbReference>
<proteinExistence type="inferred from homology"/>